<dbReference type="CDD" id="cd12797">
    <property type="entry name" value="M23_peptidase"/>
    <property type="match status" value="1"/>
</dbReference>
<dbReference type="InterPro" id="IPR011055">
    <property type="entry name" value="Dup_hybrid_motif"/>
</dbReference>
<dbReference type="Proteomes" id="UP000070175">
    <property type="component" value="Unassembled WGS sequence"/>
</dbReference>
<comment type="caution">
    <text evidence="3">The sequence shown here is derived from an EMBL/GenBank/DDBJ whole genome shotgun (WGS) entry which is preliminary data.</text>
</comment>
<keyword evidence="4" id="KW-1185">Reference proteome</keyword>
<feature type="region of interest" description="Disordered" evidence="1">
    <location>
        <begin position="28"/>
        <end position="84"/>
    </location>
</feature>
<dbReference type="InterPro" id="IPR050570">
    <property type="entry name" value="Cell_wall_metabolism_enzyme"/>
</dbReference>
<accession>A0A133VMT4</accession>
<dbReference type="AlphaFoldDB" id="A0A133VMT4"/>
<feature type="domain" description="M23ase beta-sheet core" evidence="2">
    <location>
        <begin position="91"/>
        <end position="199"/>
    </location>
</feature>
<feature type="compositionally biased region" description="Polar residues" evidence="1">
    <location>
        <begin position="36"/>
        <end position="77"/>
    </location>
</feature>
<dbReference type="InterPro" id="IPR016047">
    <property type="entry name" value="M23ase_b-sheet_dom"/>
</dbReference>
<proteinExistence type="predicted"/>
<dbReference type="SUPFAM" id="SSF51261">
    <property type="entry name" value="Duplicated hybrid motif"/>
    <property type="match status" value="1"/>
</dbReference>
<dbReference type="PANTHER" id="PTHR21666:SF270">
    <property type="entry name" value="MUREIN HYDROLASE ACTIVATOR ENVC"/>
    <property type="match status" value="1"/>
</dbReference>
<dbReference type="EMBL" id="LHYJ01000056">
    <property type="protein sequence ID" value="KXB07730.1"/>
    <property type="molecule type" value="Genomic_DNA"/>
</dbReference>
<evidence type="ECO:0000256" key="1">
    <source>
        <dbReference type="SAM" id="MobiDB-lite"/>
    </source>
</evidence>
<dbReference type="Gene3D" id="2.70.70.10">
    <property type="entry name" value="Glucose Permease (Domain IIA)"/>
    <property type="match status" value="1"/>
</dbReference>
<protein>
    <recommendedName>
        <fullName evidence="2">M23ase beta-sheet core domain-containing protein</fullName>
    </recommendedName>
</protein>
<dbReference type="GO" id="GO:0004222">
    <property type="term" value="F:metalloendopeptidase activity"/>
    <property type="evidence" value="ECO:0007669"/>
    <property type="project" value="TreeGrafter"/>
</dbReference>
<name>A0A133VMT4_9EURY</name>
<evidence type="ECO:0000313" key="4">
    <source>
        <dbReference type="Proteomes" id="UP000070175"/>
    </source>
</evidence>
<dbReference type="PANTHER" id="PTHR21666">
    <property type="entry name" value="PEPTIDASE-RELATED"/>
    <property type="match status" value="1"/>
</dbReference>
<reference evidence="3 4" key="1">
    <citation type="journal article" date="2016" name="Sci. Rep.">
        <title>Metabolic traits of an uncultured archaeal lineage -MSBL1- from brine pools of the Red Sea.</title>
        <authorList>
            <person name="Mwirichia R."/>
            <person name="Alam I."/>
            <person name="Rashid M."/>
            <person name="Vinu M."/>
            <person name="Ba-Alawi W."/>
            <person name="Anthony Kamau A."/>
            <person name="Kamanda Ngugi D."/>
            <person name="Goker M."/>
            <person name="Klenk H.P."/>
            <person name="Bajic V."/>
            <person name="Stingl U."/>
        </authorList>
    </citation>
    <scope>NUCLEOTIDE SEQUENCE [LARGE SCALE GENOMIC DNA]</scope>
    <source>
        <strain evidence="3">SCGC-AAA382N08</strain>
    </source>
</reference>
<evidence type="ECO:0000259" key="2">
    <source>
        <dbReference type="Pfam" id="PF01551"/>
    </source>
</evidence>
<gene>
    <name evidence="3" type="ORF">AKJ56_02410</name>
</gene>
<sequence>MPDLKENQKYNNSFEQLTKTAYDLAGSLPETEELTSRSTARQNIEGNELNNVRNVSRQSQPQQKTKADVSTPSQLGTVTVPYGGRTKFEPYHPGVDVAMETGEEIPAFAGGEVTDIRTGMEQTPRSPSFGNYVTITDKQGNKHRYSHLHNAWVNEGQEISAGDIIGGAGHTGGAYSTTGGSGTHLDYRIKNAYDKYMNPSKYLGEYDKMFTS</sequence>
<organism evidence="3 4">
    <name type="scientific">candidate division MSBL1 archaeon SCGC-AAA382N08</name>
    <dbReference type="NCBI Taxonomy" id="1698285"/>
    <lineage>
        <taxon>Archaea</taxon>
        <taxon>Methanobacteriati</taxon>
        <taxon>Methanobacteriota</taxon>
        <taxon>candidate division MSBL1</taxon>
    </lineage>
</organism>
<evidence type="ECO:0000313" key="3">
    <source>
        <dbReference type="EMBL" id="KXB07730.1"/>
    </source>
</evidence>
<dbReference type="Pfam" id="PF01551">
    <property type="entry name" value="Peptidase_M23"/>
    <property type="match status" value="1"/>
</dbReference>